<name>A0ACB5RCP2_9CLOT</name>
<accession>A0ACB5RCP2</accession>
<keyword evidence="2" id="KW-1185">Reference proteome</keyword>
<organism evidence="1 2">
    <name type="scientific">Inconstantimicrobium mannanitabidum</name>
    <dbReference type="NCBI Taxonomy" id="1604901"/>
    <lineage>
        <taxon>Bacteria</taxon>
        <taxon>Bacillati</taxon>
        <taxon>Bacillota</taxon>
        <taxon>Clostridia</taxon>
        <taxon>Eubacteriales</taxon>
        <taxon>Clostridiaceae</taxon>
        <taxon>Inconstantimicrobium</taxon>
    </lineage>
</organism>
<sequence length="165" mass="19446">MNIRLAEDHKIDTIMELYKAVVKEMNANGLFNWDEKYPSREIVEKDIKNKCLYVFEEEGTIVGLSAIDEKADEVYKCVHWHEKTSFFSFHRIAVHPNFHGRGYAKKIIAFAEELGKKRGYKSMRIDAYCKNEKAIGLYEKLGYERVGEVFLRDLQEPCYCYEKEL</sequence>
<evidence type="ECO:0000313" key="1">
    <source>
        <dbReference type="EMBL" id="GKX67028.1"/>
    </source>
</evidence>
<evidence type="ECO:0000313" key="2">
    <source>
        <dbReference type="Proteomes" id="UP001058074"/>
    </source>
</evidence>
<gene>
    <name evidence="1" type="ORF">rsdtw13_22860</name>
</gene>
<comment type="caution">
    <text evidence="1">The sequence shown here is derived from an EMBL/GenBank/DDBJ whole genome shotgun (WGS) entry which is preliminary data.</text>
</comment>
<proteinExistence type="predicted"/>
<dbReference type="Proteomes" id="UP001058074">
    <property type="component" value="Unassembled WGS sequence"/>
</dbReference>
<reference evidence="1" key="1">
    <citation type="journal article" date="2025" name="Int. J. Syst. Evol. Microbiol.">
        <title>Inconstantimicrobium mannanitabidum sp. nov., a novel member of the family Clostridiaceae isolated from anoxic soil under the treatment of reductive soil disinfestation.</title>
        <authorList>
            <person name="Ueki A."/>
            <person name="Tonouchi A."/>
            <person name="Honma S."/>
            <person name="Kaku N."/>
            <person name="Ueki K."/>
        </authorList>
    </citation>
    <scope>NUCLEOTIDE SEQUENCE</scope>
    <source>
        <strain evidence="1">TW13</strain>
    </source>
</reference>
<dbReference type="EMBL" id="BROD01000001">
    <property type="protein sequence ID" value="GKX67028.1"/>
    <property type="molecule type" value="Genomic_DNA"/>
</dbReference>
<protein>
    <submittedName>
        <fullName evidence="1">N-acetyltransferase</fullName>
    </submittedName>
</protein>